<dbReference type="PROSITE" id="PS50158">
    <property type="entry name" value="ZF_CCHC"/>
    <property type="match status" value="2"/>
</dbReference>
<protein>
    <recommendedName>
        <fullName evidence="3 13">Branchpoint-bridging protein</fullName>
    </recommendedName>
</protein>
<dbReference type="InterPro" id="IPR047086">
    <property type="entry name" value="SF1-HH_sf"/>
</dbReference>
<keyword evidence="8 12" id="KW-0694">RNA-binding</keyword>
<dbReference type="CDD" id="cd02395">
    <property type="entry name" value="KH-I_BBP"/>
    <property type="match status" value="1"/>
</dbReference>
<dbReference type="PANTHER" id="PTHR11208:SF45">
    <property type="entry name" value="SPLICING FACTOR 1"/>
    <property type="match status" value="1"/>
</dbReference>
<feature type="compositionally biased region" description="Basic and acidic residues" evidence="14">
    <location>
        <begin position="10"/>
        <end position="24"/>
    </location>
</feature>
<evidence type="ECO:0000256" key="12">
    <source>
        <dbReference type="PROSITE-ProRule" id="PRU00117"/>
    </source>
</evidence>
<dbReference type="Pfam" id="PF16275">
    <property type="entry name" value="SF1-HH"/>
    <property type="match status" value="1"/>
</dbReference>
<dbReference type="Pfam" id="PF22675">
    <property type="entry name" value="KH-I_KHDC4-BBP"/>
    <property type="match status" value="1"/>
</dbReference>
<dbReference type="SMART" id="SM00343">
    <property type="entry name" value="ZnF_C2HC"/>
    <property type="match status" value="2"/>
</dbReference>
<evidence type="ECO:0000256" key="7">
    <source>
        <dbReference type="ARBA" id="ARBA00022833"/>
    </source>
</evidence>
<comment type="caution">
    <text evidence="16">The sequence shown here is derived from an EMBL/GenBank/DDBJ whole genome shotgun (WGS) entry which is preliminary data.</text>
</comment>
<keyword evidence="7 13" id="KW-0862">Zinc</keyword>
<reference evidence="16 17" key="1">
    <citation type="submission" date="2017-04" db="EMBL/GenBank/DDBJ databases">
        <title>Genome sequencing of [Candida] sorbophila.</title>
        <authorList>
            <person name="Ahn J.O."/>
        </authorList>
    </citation>
    <scope>NUCLEOTIDE SEQUENCE [LARGE SCALE GENOMIC DNA]</scope>
    <source>
        <strain evidence="16 17">DS02</strain>
    </source>
</reference>
<dbReference type="GeneID" id="36517994"/>
<dbReference type="AlphaFoldDB" id="A0A2T0FNQ7"/>
<dbReference type="RefSeq" id="XP_024666571.1">
    <property type="nucleotide sequence ID" value="XM_024810803.1"/>
</dbReference>
<dbReference type="InterPro" id="IPR036612">
    <property type="entry name" value="KH_dom_type_1_sf"/>
</dbReference>
<evidence type="ECO:0000259" key="15">
    <source>
        <dbReference type="PROSITE" id="PS50158"/>
    </source>
</evidence>
<feature type="region of interest" description="Disordered" evidence="14">
    <location>
        <begin position="312"/>
        <end position="449"/>
    </location>
</feature>
<evidence type="ECO:0000256" key="14">
    <source>
        <dbReference type="SAM" id="MobiDB-lite"/>
    </source>
</evidence>
<dbReference type="Gene3D" id="3.30.1370.10">
    <property type="entry name" value="K Homology domain, type 1"/>
    <property type="match status" value="1"/>
</dbReference>
<dbReference type="SMART" id="SM00322">
    <property type="entry name" value="KH"/>
    <property type="match status" value="1"/>
</dbReference>
<evidence type="ECO:0000256" key="6">
    <source>
        <dbReference type="ARBA" id="ARBA00022771"/>
    </source>
</evidence>
<dbReference type="InterPro" id="IPR001878">
    <property type="entry name" value="Znf_CCHC"/>
</dbReference>
<dbReference type="InterPro" id="IPR004087">
    <property type="entry name" value="KH_dom"/>
</dbReference>
<dbReference type="OrthoDB" id="6777263at2759"/>
<evidence type="ECO:0000256" key="9">
    <source>
        <dbReference type="ARBA" id="ARBA00023187"/>
    </source>
</evidence>
<dbReference type="EMBL" id="NDIQ01000022">
    <property type="protein sequence ID" value="PRT56626.1"/>
    <property type="molecule type" value="Genomic_DNA"/>
</dbReference>
<keyword evidence="17" id="KW-1185">Reference proteome</keyword>
<evidence type="ECO:0000256" key="10">
    <source>
        <dbReference type="ARBA" id="ARBA00023242"/>
    </source>
</evidence>
<dbReference type="GO" id="GO:0008270">
    <property type="term" value="F:zinc ion binding"/>
    <property type="evidence" value="ECO:0007669"/>
    <property type="project" value="UniProtKB-UniRule"/>
</dbReference>
<feature type="compositionally biased region" description="Pro residues" evidence="14">
    <location>
        <begin position="418"/>
        <end position="449"/>
    </location>
</feature>
<gene>
    <name evidence="16" type="ORF">B9G98_04246</name>
</gene>
<dbReference type="SUPFAM" id="SSF57756">
    <property type="entry name" value="Retrovirus zinc finger-like domains"/>
    <property type="match status" value="1"/>
</dbReference>
<dbReference type="PROSITE" id="PS50084">
    <property type="entry name" value="KH_TYPE_1"/>
    <property type="match status" value="1"/>
</dbReference>
<evidence type="ECO:0000256" key="1">
    <source>
        <dbReference type="ARBA" id="ARBA00004123"/>
    </source>
</evidence>
<comment type="similarity">
    <text evidence="2 13">Belongs to the BBP/SF1 family.</text>
</comment>
<accession>A0A2T0FNQ7</accession>
<feature type="compositionally biased region" description="Pro residues" evidence="14">
    <location>
        <begin position="371"/>
        <end position="410"/>
    </location>
</feature>
<dbReference type="STRING" id="45607.A0A2T0FNQ7"/>
<dbReference type="GO" id="GO:0005681">
    <property type="term" value="C:spliceosomal complex"/>
    <property type="evidence" value="ECO:0007669"/>
    <property type="project" value="UniProtKB-KW"/>
</dbReference>
<feature type="domain" description="CCHC-type" evidence="15">
    <location>
        <begin position="253"/>
        <end position="268"/>
    </location>
</feature>
<dbReference type="Gene3D" id="4.10.60.10">
    <property type="entry name" value="Zinc finger, CCHC-type"/>
    <property type="match status" value="1"/>
</dbReference>
<keyword evidence="6 11" id="KW-0863">Zinc-finger</keyword>
<comment type="subcellular location">
    <subcellularLocation>
        <location evidence="1 13">Nucleus</location>
    </subcellularLocation>
</comment>
<feature type="domain" description="CCHC-type" evidence="15">
    <location>
        <begin position="278"/>
        <end position="293"/>
    </location>
</feature>
<evidence type="ECO:0000256" key="8">
    <source>
        <dbReference type="ARBA" id="ARBA00022884"/>
    </source>
</evidence>
<dbReference type="GO" id="GO:0045131">
    <property type="term" value="F:pre-mRNA branch point binding"/>
    <property type="evidence" value="ECO:0007669"/>
    <property type="project" value="UniProtKB-UniRule"/>
</dbReference>
<dbReference type="GO" id="GO:0000398">
    <property type="term" value="P:mRNA splicing, via spliceosome"/>
    <property type="evidence" value="ECO:0007669"/>
    <property type="project" value="UniProtKB-UniRule"/>
</dbReference>
<dbReference type="PANTHER" id="PTHR11208">
    <property type="entry name" value="RNA-BINDING PROTEIN RELATED"/>
    <property type="match status" value="1"/>
</dbReference>
<dbReference type="InterPro" id="IPR032570">
    <property type="entry name" value="SF1-HH"/>
</dbReference>
<feature type="region of interest" description="Disordered" evidence="14">
    <location>
        <begin position="1"/>
        <end position="35"/>
    </location>
</feature>
<evidence type="ECO:0000313" key="17">
    <source>
        <dbReference type="Proteomes" id="UP000238350"/>
    </source>
</evidence>
<dbReference type="Proteomes" id="UP000238350">
    <property type="component" value="Unassembled WGS sequence"/>
</dbReference>
<sequence>MSRPPGSFQRPHESDRGRTIERSSRWGPETKVNGKITGVLTPEQLNAYALHAAITDLSDRLRTNQIVLNRRSRSNSPPPEYNSFGKRINTREQRRREEMEKELTALVDLALRTIPHFRAPSNFKRYQKTQEKVFMPVHEYPNINFVGLLLGPRGKTLQRMEEESGAKIAIRGRGSVKEGRGRSSTGSMESEEDLHCIINAESDESLKKGLQLVHNIVNTAISMPEHHNELKRGQLRELAVLNGTLRDDEHQICPNCGQSGHRKFTCPQQTSFLSTIVCRRCGKSGHFARDCTETVSDDANTEFENLIEELRETSQLPHKAPFNARNDSVLPEASKPLNSFSSQPPGVLASTPPPPGVGPPGANSVVGVARAPPPPPPPTFPTMGSPVPPPSSGSAPLPPPPPPPGIPGPPGLANIQKPPAPPPPGLQRPPAPPGPPGPPPPTQPAPPGI</sequence>
<evidence type="ECO:0000256" key="2">
    <source>
        <dbReference type="ARBA" id="ARBA00010382"/>
    </source>
</evidence>
<evidence type="ECO:0000256" key="5">
    <source>
        <dbReference type="ARBA" id="ARBA00022723"/>
    </source>
</evidence>
<dbReference type="InterPro" id="IPR036875">
    <property type="entry name" value="Znf_CCHC_sf"/>
</dbReference>
<evidence type="ECO:0000256" key="4">
    <source>
        <dbReference type="ARBA" id="ARBA00022664"/>
    </source>
</evidence>
<comment type="function">
    <text evidence="13">Necessary for the splicing of pre-mRNA. Has a role in the recognition of the branch site (5'-UACUAAC-3'), the pyrimidine tract and the 3'-splice site at the 3'-end of introns.</text>
</comment>
<dbReference type="InterPro" id="IPR055256">
    <property type="entry name" value="KH_1_KHDC4/BBP-like"/>
</dbReference>
<dbReference type="SUPFAM" id="SSF54791">
    <property type="entry name" value="Eukaryotic type KH-domain (KH-domain type I)"/>
    <property type="match status" value="1"/>
</dbReference>
<evidence type="ECO:0000256" key="3">
    <source>
        <dbReference type="ARBA" id="ARBA00017984"/>
    </source>
</evidence>
<dbReference type="InterPro" id="IPR045071">
    <property type="entry name" value="BBP-like"/>
</dbReference>
<evidence type="ECO:0000256" key="11">
    <source>
        <dbReference type="PROSITE-ProRule" id="PRU00047"/>
    </source>
</evidence>
<name>A0A2T0FNQ7_9ASCO</name>
<evidence type="ECO:0000313" key="16">
    <source>
        <dbReference type="EMBL" id="PRT56626.1"/>
    </source>
</evidence>
<dbReference type="Pfam" id="PF00098">
    <property type="entry name" value="zf-CCHC"/>
    <property type="match status" value="1"/>
</dbReference>
<keyword evidence="10 13" id="KW-0539">Nucleus</keyword>
<dbReference type="GO" id="GO:0003729">
    <property type="term" value="F:mRNA binding"/>
    <property type="evidence" value="ECO:0007669"/>
    <property type="project" value="TreeGrafter"/>
</dbReference>
<proteinExistence type="inferred from homology"/>
<keyword evidence="4 13" id="KW-0507">mRNA processing</keyword>
<keyword evidence="9 13" id="KW-0508">mRNA splicing</keyword>
<keyword evidence="13" id="KW-0747">Spliceosome</keyword>
<dbReference type="GO" id="GO:0048024">
    <property type="term" value="P:regulation of mRNA splicing, via spliceosome"/>
    <property type="evidence" value="ECO:0007669"/>
    <property type="project" value="TreeGrafter"/>
</dbReference>
<keyword evidence="5 13" id="KW-0479">Metal-binding</keyword>
<organism evidence="16 17">
    <name type="scientific">Wickerhamiella sorbophila</name>
    <dbReference type="NCBI Taxonomy" id="45607"/>
    <lineage>
        <taxon>Eukaryota</taxon>
        <taxon>Fungi</taxon>
        <taxon>Dikarya</taxon>
        <taxon>Ascomycota</taxon>
        <taxon>Saccharomycotina</taxon>
        <taxon>Dipodascomycetes</taxon>
        <taxon>Dipodascales</taxon>
        <taxon>Trichomonascaceae</taxon>
        <taxon>Wickerhamiella</taxon>
    </lineage>
</organism>
<dbReference type="Gene3D" id="6.10.140.1790">
    <property type="match status" value="1"/>
</dbReference>
<evidence type="ECO:0000256" key="13">
    <source>
        <dbReference type="RuleBase" id="RU367126"/>
    </source>
</evidence>